<comment type="caution">
    <text evidence="2">The sequence shown here is derived from an EMBL/GenBank/DDBJ whole genome shotgun (WGS) entry which is preliminary data.</text>
</comment>
<feature type="transmembrane region" description="Helical" evidence="1">
    <location>
        <begin position="28"/>
        <end position="46"/>
    </location>
</feature>
<name>U1X206_ANEAE</name>
<dbReference type="EMBL" id="AWSJ01000172">
    <property type="protein sequence ID" value="ERI09000.1"/>
    <property type="molecule type" value="Genomic_DNA"/>
</dbReference>
<sequence>MMLHTHGKMFLTSKCNQSKDFPLSANRPIGGIFLLFVNFCFNLELYNKKLRTVYTGSPNGAPFCHAAERGFYFSILISRVLIIQYDPEWIVITPVPKRASVRLPHREAQMFCRSGPGATKRPCLFLVRKTREHADACTFFLPPYG</sequence>
<evidence type="ECO:0000313" key="3">
    <source>
        <dbReference type="Proteomes" id="UP000016511"/>
    </source>
</evidence>
<keyword evidence="1" id="KW-0472">Membrane</keyword>
<keyword evidence="3" id="KW-1185">Reference proteome</keyword>
<accession>U1X206</accession>
<dbReference type="HOGENOM" id="CLU_1782858_0_0_9"/>
<proteinExistence type="predicted"/>
<dbReference type="AlphaFoldDB" id="U1X206"/>
<keyword evidence="1" id="KW-1133">Transmembrane helix</keyword>
<evidence type="ECO:0000313" key="2">
    <source>
        <dbReference type="EMBL" id="ERI09000.1"/>
    </source>
</evidence>
<protein>
    <submittedName>
        <fullName evidence="2">Uncharacterized protein</fullName>
    </submittedName>
</protein>
<evidence type="ECO:0000256" key="1">
    <source>
        <dbReference type="SAM" id="Phobius"/>
    </source>
</evidence>
<dbReference type="Proteomes" id="UP000016511">
    <property type="component" value="Unassembled WGS sequence"/>
</dbReference>
<gene>
    <name evidence="2" type="ORF">HMPREF0083_02900</name>
</gene>
<organism evidence="2 3">
    <name type="scientific">Aneurinibacillus aneurinilyticus ATCC 12856</name>
    <dbReference type="NCBI Taxonomy" id="649747"/>
    <lineage>
        <taxon>Bacteria</taxon>
        <taxon>Bacillati</taxon>
        <taxon>Bacillota</taxon>
        <taxon>Bacilli</taxon>
        <taxon>Bacillales</taxon>
        <taxon>Paenibacillaceae</taxon>
        <taxon>Aneurinibacillus group</taxon>
        <taxon>Aneurinibacillus</taxon>
    </lineage>
</organism>
<reference evidence="2 3" key="1">
    <citation type="submission" date="2013-08" db="EMBL/GenBank/DDBJ databases">
        <authorList>
            <person name="Weinstock G."/>
            <person name="Sodergren E."/>
            <person name="Wylie T."/>
            <person name="Fulton L."/>
            <person name="Fulton R."/>
            <person name="Fronick C."/>
            <person name="O'Laughlin M."/>
            <person name="Godfrey J."/>
            <person name="Miner T."/>
            <person name="Herter B."/>
            <person name="Appelbaum E."/>
            <person name="Cordes M."/>
            <person name="Lek S."/>
            <person name="Wollam A."/>
            <person name="Pepin K.H."/>
            <person name="Palsikar V.B."/>
            <person name="Mitreva M."/>
            <person name="Wilson R.K."/>
        </authorList>
    </citation>
    <scope>NUCLEOTIDE SEQUENCE [LARGE SCALE GENOMIC DNA]</scope>
    <source>
        <strain evidence="2 3">ATCC 12856</strain>
    </source>
</reference>
<keyword evidence="1" id="KW-0812">Transmembrane</keyword>